<evidence type="ECO:0000313" key="3">
    <source>
        <dbReference type="Proteomes" id="UP000269721"/>
    </source>
</evidence>
<sequence length="120" mass="12895">MSTCTEMTYTQEEVDVMLTKLAKEKDEEIQKKDAMLTQLAKKKDEETQKNNKVIGGLRAQICRNDFKLITIRNISDDNGHSATSSTGPAARNPVPPGIGGGNVTAGTDVGFSQAVPRAGN</sequence>
<gene>
    <name evidence="2" type="ORF">BDK51DRAFT_35112</name>
</gene>
<dbReference type="Proteomes" id="UP000269721">
    <property type="component" value="Unassembled WGS sequence"/>
</dbReference>
<evidence type="ECO:0000256" key="1">
    <source>
        <dbReference type="SAM" id="MobiDB-lite"/>
    </source>
</evidence>
<dbReference type="AlphaFoldDB" id="A0A4P9W002"/>
<name>A0A4P9W002_9FUNG</name>
<evidence type="ECO:0000313" key="2">
    <source>
        <dbReference type="EMBL" id="RKO83870.1"/>
    </source>
</evidence>
<feature type="region of interest" description="Disordered" evidence="1">
    <location>
        <begin position="75"/>
        <end position="120"/>
    </location>
</feature>
<dbReference type="EMBL" id="ML000748">
    <property type="protein sequence ID" value="RKO83870.1"/>
    <property type="molecule type" value="Genomic_DNA"/>
</dbReference>
<accession>A0A4P9W002</accession>
<keyword evidence="3" id="KW-1185">Reference proteome</keyword>
<proteinExistence type="predicted"/>
<organism evidence="2 3">
    <name type="scientific">Blyttiomyces helicus</name>
    <dbReference type="NCBI Taxonomy" id="388810"/>
    <lineage>
        <taxon>Eukaryota</taxon>
        <taxon>Fungi</taxon>
        <taxon>Fungi incertae sedis</taxon>
        <taxon>Chytridiomycota</taxon>
        <taxon>Chytridiomycota incertae sedis</taxon>
        <taxon>Chytridiomycetes</taxon>
        <taxon>Chytridiomycetes incertae sedis</taxon>
        <taxon>Blyttiomyces</taxon>
    </lineage>
</organism>
<protein>
    <submittedName>
        <fullName evidence="2">Uncharacterized protein</fullName>
    </submittedName>
</protein>
<reference evidence="3" key="1">
    <citation type="journal article" date="2018" name="Nat. Microbiol.">
        <title>Leveraging single-cell genomics to expand the fungal tree of life.</title>
        <authorList>
            <person name="Ahrendt S.R."/>
            <person name="Quandt C.A."/>
            <person name="Ciobanu D."/>
            <person name="Clum A."/>
            <person name="Salamov A."/>
            <person name="Andreopoulos B."/>
            <person name="Cheng J.F."/>
            <person name="Woyke T."/>
            <person name="Pelin A."/>
            <person name="Henrissat B."/>
            <person name="Reynolds N.K."/>
            <person name="Benny G.L."/>
            <person name="Smith M.E."/>
            <person name="James T.Y."/>
            <person name="Grigoriev I.V."/>
        </authorList>
    </citation>
    <scope>NUCLEOTIDE SEQUENCE [LARGE SCALE GENOMIC DNA]</scope>
</reference>